<protein>
    <submittedName>
        <fullName evidence="1">Uncharacterized protein</fullName>
    </submittedName>
</protein>
<proteinExistence type="predicted"/>
<gene>
    <name evidence="1" type="ORF">SAMN06272737_1494</name>
</gene>
<keyword evidence="2" id="KW-1185">Reference proteome</keyword>
<evidence type="ECO:0000313" key="2">
    <source>
        <dbReference type="Proteomes" id="UP000198403"/>
    </source>
</evidence>
<reference evidence="1 2" key="1">
    <citation type="submission" date="2017-06" db="EMBL/GenBank/DDBJ databases">
        <authorList>
            <person name="Kim H.J."/>
            <person name="Triplett B.A."/>
        </authorList>
    </citation>
    <scope>NUCLEOTIDE SEQUENCE [LARGE SCALE GENOMIC DNA]</scope>
    <source>
        <strain evidence="1 2">DSM 44272</strain>
    </source>
</reference>
<name>A0A239AME0_9ACTN</name>
<accession>A0A239AME0</accession>
<organism evidence="1 2">
    <name type="scientific">Blastococcus mobilis</name>
    <dbReference type="NCBI Taxonomy" id="1938746"/>
    <lineage>
        <taxon>Bacteria</taxon>
        <taxon>Bacillati</taxon>
        <taxon>Actinomycetota</taxon>
        <taxon>Actinomycetes</taxon>
        <taxon>Geodermatophilales</taxon>
        <taxon>Geodermatophilaceae</taxon>
        <taxon>Blastococcus</taxon>
    </lineage>
</organism>
<dbReference type="AlphaFoldDB" id="A0A239AME0"/>
<sequence length="376" mass="42246">MTASRPIESVYLSGWEYNRLLQDDPTQPRNSAISAATFWAGAHQLWLFKRVYCSRESYENETEATDRLGWFTGDVLRDLYYDEALQISDWTNLPPPVAQDLRAAHHDATKIFSPNVIRRAIRTGDANTLEASKLMLLGPLLRHYSCLESGAPNSVNNWIQPRRSRRPLWQFHLQNLAAPVMAGLQLCRPPGTGVSREAQNRQKHVQETVEGPMIVDLLSGEGEYSGARGYEPYFRRLLPVREAYEPINDQLRHDWLTQRDTLRRLREAADQHLWADLHGQWLPALVTGNKDAARDFDRWIRTAMRLRPIAGLLNSNPVTTIVGTVSTSAATALLTKAGVPLPDALVGTLATVTGVVLGASRLRKSLGLAVFYQKTM</sequence>
<evidence type="ECO:0000313" key="1">
    <source>
        <dbReference type="EMBL" id="SNR96492.1"/>
    </source>
</evidence>
<dbReference type="EMBL" id="FZNO01000049">
    <property type="protein sequence ID" value="SNR96492.1"/>
    <property type="molecule type" value="Genomic_DNA"/>
</dbReference>
<dbReference type="Proteomes" id="UP000198403">
    <property type="component" value="Unassembled WGS sequence"/>
</dbReference>